<keyword evidence="2" id="KW-0805">Transcription regulation</keyword>
<dbReference type="GO" id="GO:0005829">
    <property type="term" value="C:cytosol"/>
    <property type="evidence" value="ECO:0007669"/>
    <property type="project" value="TreeGrafter"/>
</dbReference>
<keyword evidence="4" id="KW-0804">Transcription</keyword>
<dbReference type="GO" id="GO:0003677">
    <property type="term" value="F:DNA binding"/>
    <property type="evidence" value="ECO:0007669"/>
    <property type="project" value="UniProtKB-KW"/>
</dbReference>
<dbReference type="Pfam" id="PF03466">
    <property type="entry name" value="LysR_substrate"/>
    <property type="match status" value="1"/>
</dbReference>
<dbReference type="InterPro" id="IPR050950">
    <property type="entry name" value="HTH-type_LysR_regulators"/>
</dbReference>
<dbReference type="EMBL" id="AM167904">
    <property type="protein sequence ID" value="CAJ50732.1"/>
    <property type="molecule type" value="Genomic_DNA"/>
</dbReference>
<dbReference type="Gene3D" id="1.10.10.10">
    <property type="entry name" value="Winged helix-like DNA-binding domain superfamily/Winged helix DNA-binding domain"/>
    <property type="match status" value="1"/>
</dbReference>
<dbReference type="Pfam" id="PF00126">
    <property type="entry name" value="HTH_1"/>
    <property type="match status" value="1"/>
</dbReference>
<evidence type="ECO:0000256" key="3">
    <source>
        <dbReference type="ARBA" id="ARBA00023125"/>
    </source>
</evidence>
<evidence type="ECO:0000313" key="7">
    <source>
        <dbReference type="Proteomes" id="UP000001977"/>
    </source>
</evidence>
<dbReference type="PROSITE" id="PS50931">
    <property type="entry name" value="HTH_LYSR"/>
    <property type="match status" value="1"/>
</dbReference>
<dbReference type="FunFam" id="1.10.10.10:FF:000001">
    <property type="entry name" value="LysR family transcriptional regulator"/>
    <property type="match status" value="1"/>
</dbReference>
<dbReference type="GO" id="GO:0003700">
    <property type="term" value="F:DNA-binding transcription factor activity"/>
    <property type="evidence" value="ECO:0007669"/>
    <property type="project" value="InterPro"/>
</dbReference>
<dbReference type="Gene3D" id="3.40.190.10">
    <property type="entry name" value="Periplasmic binding protein-like II"/>
    <property type="match status" value="2"/>
</dbReference>
<dbReference type="InterPro" id="IPR036390">
    <property type="entry name" value="WH_DNA-bd_sf"/>
</dbReference>
<name>Q2KUC8_BORA1</name>
<dbReference type="PANTHER" id="PTHR30419:SF8">
    <property type="entry name" value="NITROGEN ASSIMILATION TRANSCRIPTIONAL ACTIVATOR-RELATED"/>
    <property type="match status" value="1"/>
</dbReference>
<dbReference type="RefSeq" id="WP_012418760.1">
    <property type="nucleotide sequence ID" value="NC_010645.1"/>
</dbReference>
<dbReference type="SUPFAM" id="SSF53850">
    <property type="entry name" value="Periplasmic binding protein-like II"/>
    <property type="match status" value="1"/>
</dbReference>
<evidence type="ECO:0000256" key="1">
    <source>
        <dbReference type="ARBA" id="ARBA00009437"/>
    </source>
</evidence>
<reference evidence="6 7" key="1">
    <citation type="journal article" date="2006" name="J. Bacteriol.">
        <title>Comparison of the genome sequence of the poultry pathogen Bordetella avium with those of B. bronchiseptica, B. pertussis, and B. parapertussis reveals extensive diversity in surface structures associated with host interaction.</title>
        <authorList>
            <person name="Sebaihia M."/>
            <person name="Preston A."/>
            <person name="Maskell D.J."/>
            <person name="Kuzmiak H."/>
            <person name="Connell T.D."/>
            <person name="King N.D."/>
            <person name="Orndorff P.E."/>
            <person name="Miyamoto D.M."/>
            <person name="Thomson N.R."/>
            <person name="Harris D."/>
            <person name="Goble A."/>
            <person name="Lord A."/>
            <person name="Murphy L."/>
            <person name="Quail M.A."/>
            <person name="Rutter S."/>
            <person name="Squares R."/>
            <person name="Squares S."/>
            <person name="Woodward J."/>
            <person name="Parkhill J."/>
            <person name="Temple L.M."/>
        </authorList>
    </citation>
    <scope>NUCLEOTIDE SEQUENCE [LARGE SCALE GENOMIC DNA]</scope>
    <source>
        <strain evidence="6 7">197N</strain>
    </source>
</reference>
<dbReference type="KEGG" id="bav:BAV3122"/>
<dbReference type="PRINTS" id="PR00039">
    <property type="entry name" value="HTHLYSR"/>
</dbReference>
<proteinExistence type="inferred from homology"/>
<evidence type="ECO:0000256" key="2">
    <source>
        <dbReference type="ARBA" id="ARBA00023015"/>
    </source>
</evidence>
<dbReference type="STRING" id="360910.BAV3122"/>
<organism evidence="6 7">
    <name type="scientific">Bordetella avium (strain 197N)</name>
    <dbReference type="NCBI Taxonomy" id="360910"/>
    <lineage>
        <taxon>Bacteria</taxon>
        <taxon>Pseudomonadati</taxon>
        <taxon>Pseudomonadota</taxon>
        <taxon>Betaproteobacteria</taxon>
        <taxon>Burkholderiales</taxon>
        <taxon>Alcaligenaceae</taxon>
        <taxon>Bordetella</taxon>
    </lineage>
</organism>
<accession>Q2KUC8</accession>
<dbReference type="eggNOG" id="COG0583">
    <property type="taxonomic scope" value="Bacteria"/>
</dbReference>
<protein>
    <submittedName>
        <fullName evidence="6">LysR-family transcriptional regulator</fullName>
    </submittedName>
</protein>
<dbReference type="InterPro" id="IPR005119">
    <property type="entry name" value="LysR_subst-bd"/>
</dbReference>
<dbReference type="SUPFAM" id="SSF46785">
    <property type="entry name" value="Winged helix' DNA-binding domain"/>
    <property type="match status" value="1"/>
</dbReference>
<sequence>MNVVERQPSLRQLRGFVEVARHASFSRAAQALALSQPALSSAIRELETTLDALLLDRSTHHVRLTSAGQALYVQVQWMLNAYEEGTRELHRLLRSEAAVVRIGCVPSAMQLIAPLLAAWEAAEPGIALDLRDMLNDDILAGLESGALDLGLGLNFGLPPKLQADEVVQDDLVAVVAPDHPLAGRGVLQWKDLAGQHLAVLTRGSTHSMILAALAQYAPDAGQVHALNYTASFYSLVRAGQRVGLISRLYTRPEPAGSLAVLGLGEQPTERRIALLFHAVPQRPAVARCHEWFRQALRPV</sequence>
<dbReference type="OrthoDB" id="8713720at2"/>
<comment type="similarity">
    <text evidence="1">Belongs to the LysR transcriptional regulatory family.</text>
</comment>
<dbReference type="InterPro" id="IPR000847">
    <property type="entry name" value="LysR_HTH_N"/>
</dbReference>
<dbReference type="CDD" id="cd05466">
    <property type="entry name" value="PBP2_LTTR_substrate"/>
    <property type="match status" value="1"/>
</dbReference>
<keyword evidence="7" id="KW-1185">Reference proteome</keyword>
<dbReference type="Proteomes" id="UP000001977">
    <property type="component" value="Chromosome"/>
</dbReference>
<keyword evidence="3" id="KW-0238">DNA-binding</keyword>
<evidence type="ECO:0000256" key="4">
    <source>
        <dbReference type="ARBA" id="ARBA00023163"/>
    </source>
</evidence>
<evidence type="ECO:0000313" key="6">
    <source>
        <dbReference type="EMBL" id="CAJ50732.1"/>
    </source>
</evidence>
<dbReference type="PANTHER" id="PTHR30419">
    <property type="entry name" value="HTH-TYPE TRANSCRIPTIONAL REGULATOR YBHD"/>
    <property type="match status" value="1"/>
</dbReference>
<dbReference type="InterPro" id="IPR036388">
    <property type="entry name" value="WH-like_DNA-bd_sf"/>
</dbReference>
<dbReference type="AlphaFoldDB" id="Q2KUC8"/>
<gene>
    <name evidence="6" type="ordered locus">BAV3122</name>
</gene>
<dbReference type="HOGENOM" id="CLU_039613_6_0_4"/>
<evidence type="ECO:0000259" key="5">
    <source>
        <dbReference type="PROSITE" id="PS50931"/>
    </source>
</evidence>
<feature type="domain" description="HTH lysR-type" evidence="5">
    <location>
        <begin position="8"/>
        <end position="65"/>
    </location>
</feature>